<evidence type="ECO:0000313" key="3">
    <source>
        <dbReference type="Proteomes" id="UP000046395"/>
    </source>
</evidence>
<dbReference type="Pfam" id="PF17921">
    <property type="entry name" value="Integrase_H2C2"/>
    <property type="match status" value="1"/>
</dbReference>
<dbReference type="InterPro" id="IPR050951">
    <property type="entry name" value="Retrovirus_Pol_polyprotein"/>
</dbReference>
<proteinExistence type="predicted"/>
<protein>
    <recommendedName>
        <fullName evidence="1">RNA-directed DNA polymerase</fullName>
        <ecNumber evidence="1">2.7.7.49</ecNumber>
    </recommendedName>
</protein>
<reference evidence="4" key="1">
    <citation type="submission" date="2019-12" db="UniProtKB">
        <authorList>
            <consortium name="WormBaseParasite"/>
        </authorList>
    </citation>
    <scope>IDENTIFICATION</scope>
</reference>
<dbReference type="FunFam" id="1.10.340.70:FF:000003">
    <property type="entry name" value="Protein CBG25708"/>
    <property type="match status" value="1"/>
</dbReference>
<keyword evidence="3" id="KW-1185">Reference proteome</keyword>
<dbReference type="Gene3D" id="3.30.420.10">
    <property type="entry name" value="Ribonuclease H-like superfamily/Ribonuclease H"/>
    <property type="match status" value="1"/>
</dbReference>
<evidence type="ECO:0000313" key="4">
    <source>
        <dbReference type="WBParaSite" id="TMUE_2000008782.1"/>
    </source>
</evidence>
<dbReference type="InterPro" id="IPR036397">
    <property type="entry name" value="RNaseH_sf"/>
</dbReference>
<dbReference type="Gene3D" id="1.10.340.70">
    <property type="match status" value="1"/>
</dbReference>
<dbReference type="GO" id="GO:0003676">
    <property type="term" value="F:nucleic acid binding"/>
    <property type="evidence" value="ECO:0007669"/>
    <property type="project" value="InterPro"/>
</dbReference>
<dbReference type="Proteomes" id="UP000046395">
    <property type="component" value="Unassembled WGS sequence"/>
</dbReference>
<dbReference type="InterPro" id="IPR041588">
    <property type="entry name" value="Integrase_H2C2"/>
</dbReference>
<name>A0A5S6QPI0_TRIMR</name>
<feature type="domain" description="Integrase zinc-binding" evidence="2">
    <location>
        <begin position="41"/>
        <end position="94"/>
    </location>
</feature>
<evidence type="ECO:0000259" key="2">
    <source>
        <dbReference type="Pfam" id="PF17921"/>
    </source>
</evidence>
<dbReference type="STRING" id="70415.A0A5S6QPI0"/>
<organism evidence="3 4">
    <name type="scientific">Trichuris muris</name>
    <name type="common">Mouse whipworm</name>
    <dbReference type="NCBI Taxonomy" id="70415"/>
    <lineage>
        <taxon>Eukaryota</taxon>
        <taxon>Metazoa</taxon>
        <taxon>Ecdysozoa</taxon>
        <taxon>Nematoda</taxon>
        <taxon>Enoplea</taxon>
        <taxon>Dorylaimia</taxon>
        <taxon>Trichinellida</taxon>
        <taxon>Trichuridae</taxon>
        <taxon>Trichuris</taxon>
    </lineage>
</organism>
<dbReference type="EC" id="2.7.7.49" evidence="1"/>
<dbReference type="GO" id="GO:0003964">
    <property type="term" value="F:RNA-directed DNA polymerase activity"/>
    <property type="evidence" value="ECO:0007669"/>
    <property type="project" value="UniProtKB-EC"/>
</dbReference>
<evidence type="ECO:0000256" key="1">
    <source>
        <dbReference type="ARBA" id="ARBA00012493"/>
    </source>
</evidence>
<dbReference type="AlphaFoldDB" id="A0A5S6QPI0"/>
<accession>A0A5S6QPI0</accession>
<dbReference type="WBParaSite" id="TMUE_2000008782.1">
    <property type="protein sequence ID" value="TMUE_2000008782.1"/>
    <property type="gene ID" value="WBGene00289326"/>
</dbReference>
<dbReference type="PANTHER" id="PTHR37984:SF5">
    <property type="entry name" value="PROTEIN NYNRIN-LIKE"/>
    <property type="match status" value="1"/>
</dbReference>
<dbReference type="PANTHER" id="PTHR37984">
    <property type="entry name" value="PROTEIN CBG26694"/>
    <property type="match status" value="1"/>
</dbReference>
<sequence>MERGWPERARLPDELKVYFEKKDELSFEDGILLRQGRIVAPTRLRDRILAMLHEGHPGIVAMKSMARFQVWWPGIDKEIEKHVNQCEPCQRNRQRPPEVPLIPWNVPTEPWTRIHVDIAGLFEDRYWLVIVDAHSKWLEGLQLVGSCLPVRFRHRRIGSVLLTKSDMAAPTRRAWDSVPIGITQISLQRWRQNF</sequence>